<name>A0A0B8MY20_TALPI</name>
<dbReference type="PANTHER" id="PTHR38111">
    <property type="entry name" value="ZN(2)-C6 FUNGAL-TYPE DOMAIN-CONTAINING PROTEIN-RELATED"/>
    <property type="match status" value="1"/>
</dbReference>
<dbReference type="Proteomes" id="UP000053095">
    <property type="component" value="Unassembled WGS sequence"/>
</dbReference>
<accession>A0A0B8MY20</accession>
<sequence>MATQESVTIPGVNIAVKKWRVYVGDQSPSQIPAAKDTRIVASPDPRPSERSQFLARFLDSFCPDGYELLAPSERSAHFWVRELFTVHGQSPLLDVAFSTLATTYVSQSSRNTQLQRQAAMLYDRSIRELGLTMRRNVAAADIRILASIMCLAFAEVFSPLQDREHGWIAHNKGACEILMSRGHALLKTELGRSMFLRFRISGLYAAIGRREAFPLAGQEFSWLSRLANSNYFDYLVEEMMSIPQLLKDMKDLATETVQTVVYSMVQKISIRANAIMGAILHWLADFRLKHHPHPCVWFEPLHDIDESSGRPLYLEQLRFPNLLVAQAMIHYWATLIILLKCVLFCAPIVGNVAAASPLLGSESGGYLGFPPANNANACREEPTGSGLNIRLLQLADAIACSVRYCTSEKAGATGPLALLFPLWVAKDTYESGNDAACQQKTEYCLGVFRKLMERGVKFSEPLRKHTPPQ</sequence>
<gene>
    <name evidence="1" type="ORF">TCE0_038f12525</name>
</gene>
<dbReference type="AlphaFoldDB" id="A0A0B8MY20"/>
<dbReference type="EMBL" id="DF933834">
    <property type="protein sequence ID" value="GAM40287.1"/>
    <property type="molecule type" value="Genomic_DNA"/>
</dbReference>
<proteinExistence type="predicted"/>
<evidence type="ECO:0000313" key="2">
    <source>
        <dbReference type="Proteomes" id="UP000053095"/>
    </source>
</evidence>
<reference evidence="2" key="1">
    <citation type="journal article" date="2015" name="Genome Announc.">
        <title>Draft genome sequence of Talaromyces cellulolyticus strain Y-94, a source of lignocellulosic biomass-degrading enzymes.</title>
        <authorList>
            <person name="Fujii T."/>
            <person name="Koike H."/>
            <person name="Sawayama S."/>
            <person name="Yano S."/>
            <person name="Inoue H."/>
        </authorList>
    </citation>
    <scope>NUCLEOTIDE SEQUENCE [LARGE SCALE GENOMIC DNA]</scope>
    <source>
        <strain evidence="2">Y-94</strain>
    </source>
</reference>
<evidence type="ECO:0000313" key="1">
    <source>
        <dbReference type="EMBL" id="GAM40287.1"/>
    </source>
</evidence>
<protein>
    <submittedName>
        <fullName evidence="1">Uncharacterized protein</fullName>
    </submittedName>
</protein>
<keyword evidence="2" id="KW-1185">Reference proteome</keyword>
<dbReference type="InterPro" id="IPR053178">
    <property type="entry name" value="Osmoadaptation_assoc"/>
</dbReference>
<dbReference type="PANTHER" id="PTHR38111:SF2">
    <property type="entry name" value="FINGER DOMAIN PROTEIN, PUTATIVE (AFU_ORTHOLOGUE AFUA_1G01560)-RELATED"/>
    <property type="match status" value="1"/>
</dbReference>
<organism evidence="1 2">
    <name type="scientific">Talaromyces pinophilus</name>
    <name type="common">Penicillium pinophilum</name>
    <dbReference type="NCBI Taxonomy" id="128442"/>
    <lineage>
        <taxon>Eukaryota</taxon>
        <taxon>Fungi</taxon>
        <taxon>Dikarya</taxon>
        <taxon>Ascomycota</taxon>
        <taxon>Pezizomycotina</taxon>
        <taxon>Eurotiomycetes</taxon>
        <taxon>Eurotiomycetidae</taxon>
        <taxon>Eurotiales</taxon>
        <taxon>Trichocomaceae</taxon>
        <taxon>Talaromyces</taxon>
        <taxon>Talaromyces sect. Talaromyces</taxon>
    </lineage>
</organism>